<feature type="compositionally biased region" description="Polar residues" evidence="5">
    <location>
        <begin position="39"/>
        <end position="50"/>
    </location>
</feature>
<protein>
    <submittedName>
        <fullName evidence="8">Iron compound ABC uptake transporter substrate-binding protein</fullName>
    </submittedName>
</protein>
<evidence type="ECO:0000256" key="5">
    <source>
        <dbReference type="SAM" id="MobiDB-lite"/>
    </source>
</evidence>
<keyword evidence="4 6" id="KW-0732">Signal</keyword>
<organism evidence="8 9">
    <name type="scientific">Cytobacillus firmus</name>
    <name type="common">Bacillus firmus</name>
    <dbReference type="NCBI Taxonomy" id="1399"/>
    <lineage>
        <taxon>Bacteria</taxon>
        <taxon>Bacillati</taxon>
        <taxon>Bacillota</taxon>
        <taxon>Bacilli</taxon>
        <taxon>Bacillales</taxon>
        <taxon>Bacillaceae</taxon>
        <taxon>Cytobacillus</taxon>
    </lineage>
</organism>
<comment type="similarity">
    <text evidence="2">Belongs to the bacterial solute-binding protein 8 family.</text>
</comment>
<evidence type="ECO:0000259" key="7">
    <source>
        <dbReference type="PROSITE" id="PS50983"/>
    </source>
</evidence>
<name>A0A800MX70_CYTFI</name>
<evidence type="ECO:0000313" key="8">
    <source>
        <dbReference type="EMBL" id="KAF0824104.1"/>
    </source>
</evidence>
<evidence type="ECO:0000256" key="1">
    <source>
        <dbReference type="ARBA" id="ARBA00004193"/>
    </source>
</evidence>
<sequence>MKKIFYALLAAMVLLLAACGSSEEASKEESADKAEAGQSEETNASGTEEGSSAYPMTVSPTVASVEGNEGGTTSFEDVEFEKMPERIAVFDYGFLDTLDALGVKGIVGVAKDSTLPAHLEKYASDEYESVGGLKEPLLEDIAEMDPDVIFISGRQSAFYEELKEIAPVVFVGTSDADYWNTFQSSVDLAAKMFDKEAEAEKYTAKYDLALEEIKALAGNYESTLVTMYNEGKLSGFSTNSRFGYIYDIYGFKPVTEDIESSSHGSNFGFEAILEFNPQVLFVIDRTAAVGGDSNIKADMENEIVKKTDAYKNKKIVYLDGPLWYLSGGGLQSELAKIEEVLAELK</sequence>
<dbReference type="InterPro" id="IPR002491">
    <property type="entry name" value="ABC_transptr_periplasmic_BD"/>
</dbReference>
<dbReference type="Gene3D" id="3.40.50.1980">
    <property type="entry name" value="Nitrogenase molybdenum iron protein domain"/>
    <property type="match status" value="2"/>
</dbReference>
<dbReference type="CDD" id="cd01140">
    <property type="entry name" value="FatB"/>
    <property type="match status" value="1"/>
</dbReference>
<feature type="region of interest" description="Disordered" evidence="5">
    <location>
        <begin position="26"/>
        <end position="56"/>
    </location>
</feature>
<proteinExistence type="inferred from homology"/>
<evidence type="ECO:0000256" key="4">
    <source>
        <dbReference type="ARBA" id="ARBA00022729"/>
    </source>
</evidence>
<dbReference type="AlphaFoldDB" id="A0A800MX70"/>
<dbReference type="InterPro" id="IPR051313">
    <property type="entry name" value="Bact_iron-sidero_bind"/>
</dbReference>
<reference evidence="8 9" key="1">
    <citation type="journal article" date="2020" name="G3 (Bethesda)">
        <title>Whole Genome Sequencing and Comparative Genomics of Two Nematicidal Bacillus Strains Reveals a Wide Range of Possible Virulence Factors.</title>
        <authorList>
            <person name="Susic N."/>
            <person name="Janezic S."/>
            <person name="Rupnik M."/>
            <person name="Geric Stare B."/>
        </authorList>
    </citation>
    <scope>NUCLEOTIDE SEQUENCE [LARGE SCALE GENOMIC DNA]</scope>
    <source>
        <strain evidence="8 9">I-1582</strain>
    </source>
</reference>
<dbReference type="SUPFAM" id="SSF53807">
    <property type="entry name" value="Helical backbone' metal receptor"/>
    <property type="match status" value="1"/>
</dbReference>
<comment type="subcellular location">
    <subcellularLocation>
        <location evidence="1">Cell membrane</location>
        <topology evidence="1">Lipid-anchor</topology>
    </subcellularLocation>
</comment>
<dbReference type="RefSeq" id="WP_159345004.1">
    <property type="nucleotide sequence ID" value="NZ_JBALOT010000042.1"/>
</dbReference>
<dbReference type="PANTHER" id="PTHR30532:SF28">
    <property type="entry name" value="PETROBACTIN-BINDING PROTEIN YCLQ"/>
    <property type="match status" value="1"/>
</dbReference>
<dbReference type="GO" id="GO:0005886">
    <property type="term" value="C:plasma membrane"/>
    <property type="evidence" value="ECO:0007669"/>
    <property type="project" value="UniProtKB-SubCell"/>
</dbReference>
<keyword evidence="3" id="KW-0813">Transport</keyword>
<feature type="domain" description="Fe/B12 periplasmic-binding" evidence="7">
    <location>
        <begin position="86"/>
        <end position="345"/>
    </location>
</feature>
<dbReference type="InterPro" id="IPR033870">
    <property type="entry name" value="FatB"/>
</dbReference>
<dbReference type="GO" id="GO:1901678">
    <property type="term" value="P:iron coordination entity transport"/>
    <property type="evidence" value="ECO:0007669"/>
    <property type="project" value="UniProtKB-ARBA"/>
</dbReference>
<evidence type="ECO:0000256" key="2">
    <source>
        <dbReference type="ARBA" id="ARBA00008814"/>
    </source>
</evidence>
<dbReference type="PROSITE" id="PS51257">
    <property type="entry name" value="PROKAR_LIPOPROTEIN"/>
    <property type="match status" value="1"/>
</dbReference>
<evidence type="ECO:0000313" key="9">
    <source>
        <dbReference type="Proteomes" id="UP000465778"/>
    </source>
</evidence>
<evidence type="ECO:0000256" key="3">
    <source>
        <dbReference type="ARBA" id="ARBA00022448"/>
    </source>
</evidence>
<dbReference type="Proteomes" id="UP000465778">
    <property type="component" value="Unassembled WGS sequence"/>
</dbReference>
<dbReference type="EMBL" id="VDEM01000019">
    <property type="protein sequence ID" value="KAF0824104.1"/>
    <property type="molecule type" value="Genomic_DNA"/>
</dbReference>
<dbReference type="PANTHER" id="PTHR30532">
    <property type="entry name" value="IRON III DICITRATE-BINDING PERIPLASMIC PROTEIN"/>
    <property type="match status" value="1"/>
</dbReference>
<gene>
    <name evidence="8" type="ORF">KIS1582_2049</name>
</gene>
<feature type="compositionally biased region" description="Basic and acidic residues" evidence="5">
    <location>
        <begin position="26"/>
        <end position="35"/>
    </location>
</feature>
<feature type="chain" id="PRO_5038536020" evidence="6">
    <location>
        <begin position="18"/>
        <end position="345"/>
    </location>
</feature>
<dbReference type="PROSITE" id="PS50983">
    <property type="entry name" value="FE_B12_PBP"/>
    <property type="match status" value="1"/>
</dbReference>
<dbReference type="Pfam" id="PF01497">
    <property type="entry name" value="Peripla_BP_2"/>
    <property type="match status" value="1"/>
</dbReference>
<comment type="caution">
    <text evidence="8">The sequence shown here is derived from an EMBL/GenBank/DDBJ whole genome shotgun (WGS) entry which is preliminary data.</text>
</comment>
<dbReference type="GO" id="GO:0030288">
    <property type="term" value="C:outer membrane-bounded periplasmic space"/>
    <property type="evidence" value="ECO:0007669"/>
    <property type="project" value="TreeGrafter"/>
</dbReference>
<evidence type="ECO:0000256" key="6">
    <source>
        <dbReference type="SAM" id="SignalP"/>
    </source>
</evidence>
<dbReference type="OrthoDB" id="63946at2"/>
<accession>A0A800MX70</accession>
<feature type="signal peptide" evidence="6">
    <location>
        <begin position="1"/>
        <end position="17"/>
    </location>
</feature>